<dbReference type="OrthoDB" id="779403at2759"/>
<evidence type="ECO:0000313" key="1">
    <source>
        <dbReference type="Proteomes" id="UP000087171"/>
    </source>
</evidence>
<dbReference type="AlphaFoldDB" id="A0A1S2Y274"/>
<organism evidence="1 2">
    <name type="scientific">Cicer arietinum</name>
    <name type="common">Chickpea</name>
    <name type="synonym">Garbanzo</name>
    <dbReference type="NCBI Taxonomy" id="3827"/>
    <lineage>
        <taxon>Eukaryota</taxon>
        <taxon>Viridiplantae</taxon>
        <taxon>Streptophyta</taxon>
        <taxon>Embryophyta</taxon>
        <taxon>Tracheophyta</taxon>
        <taxon>Spermatophyta</taxon>
        <taxon>Magnoliopsida</taxon>
        <taxon>eudicotyledons</taxon>
        <taxon>Gunneridae</taxon>
        <taxon>Pentapetalae</taxon>
        <taxon>rosids</taxon>
        <taxon>fabids</taxon>
        <taxon>Fabales</taxon>
        <taxon>Fabaceae</taxon>
        <taxon>Papilionoideae</taxon>
        <taxon>50 kb inversion clade</taxon>
        <taxon>NPAAA clade</taxon>
        <taxon>Hologalegina</taxon>
        <taxon>IRL clade</taxon>
        <taxon>Cicereae</taxon>
        <taxon>Cicer</taxon>
    </lineage>
</organism>
<reference evidence="2" key="2">
    <citation type="submission" date="2025-08" db="UniProtKB">
        <authorList>
            <consortium name="RefSeq"/>
        </authorList>
    </citation>
    <scope>IDENTIFICATION</scope>
    <source>
        <tissue evidence="2">Etiolated seedlings</tissue>
    </source>
</reference>
<keyword evidence="1" id="KW-1185">Reference proteome</keyword>
<dbReference type="PaxDb" id="3827-XP_004498226.1"/>
<gene>
    <name evidence="2" type="primary">LOC101504493</name>
</gene>
<sequence>MNKKKVKLAYLQRRKITKKVSELQTICDILESQNKVSSDPEGSNKMVESDETPSLICETKIVSQERIYMEKIAKINVKIEKLKRDNREKEFHILMFGCMENIKLLEDLTVEELIDFKRLVDMKLKEVNDVIAALE</sequence>
<reference evidence="1" key="1">
    <citation type="journal article" date="2013" name="Nat. Biotechnol.">
        <title>Draft genome sequence of chickpea (Cicer arietinum) provides a resource for trait improvement.</title>
        <authorList>
            <person name="Varshney R.K."/>
            <person name="Song C."/>
            <person name="Saxena R.K."/>
            <person name="Azam S."/>
            <person name="Yu S."/>
            <person name="Sharpe A.G."/>
            <person name="Cannon S."/>
            <person name="Baek J."/>
            <person name="Rosen B.D."/>
            <person name="Tar'an B."/>
            <person name="Millan T."/>
            <person name="Zhang X."/>
            <person name="Ramsay L.D."/>
            <person name="Iwata A."/>
            <person name="Wang Y."/>
            <person name="Nelson W."/>
            <person name="Farmer A.D."/>
            <person name="Gaur P.M."/>
            <person name="Soderlund C."/>
            <person name="Penmetsa R.V."/>
            <person name="Xu C."/>
            <person name="Bharti A.K."/>
            <person name="He W."/>
            <person name="Winter P."/>
            <person name="Zhao S."/>
            <person name="Hane J.K."/>
            <person name="Carrasquilla-Garcia N."/>
            <person name="Condie J.A."/>
            <person name="Upadhyaya H.D."/>
            <person name="Luo M.C."/>
            <person name="Thudi M."/>
            <person name="Gowda C.L."/>
            <person name="Singh N.P."/>
            <person name="Lichtenzveig J."/>
            <person name="Gali K.K."/>
            <person name="Rubio J."/>
            <person name="Nadarajan N."/>
            <person name="Dolezel J."/>
            <person name="Bansal K.C."/>
            <person name="Xu X."/>
            <person name="Edwards D."/>
            <person name="Zhang G."/>
            <person name="Kahl G."/>
            <person name="Gil J."/>
            <person name="Singh K.B."/>
            <person name="Datta S.K."/>
            <person name="Jackson S.A."/>
            <person name="Wang J."/>
            <person name="Cook D.R."/>
        </authorList>
    </citation>
    <scope>NUCLEOTIDE SEQUENCE [LARGE SCALE GENOMIC DNA]</scope>
    <source>
        <strain evidence="1">cv. CDC Frontier</strain>
    </source>
</reference>
<protein>
    <submittedName>
        <fullName evidence="2">Agamous-like MADS-box protein AGL80</fullName>
    </submittedName>
</protein>
<evidence type="ECO:0000313" key="2">
    <source>
        <dbReference type="RefSeq" id="XP_004498226.1"/>
    </source>
</evidence>
<proteinExistence type="predicted"/>
<accession>A0A1S2Y274</accession>
<name>A0A1S2Y274_CICAR</name>
<dbReference type="RefSeq" id="XP_004498226.1">
    <property type="nucleotide sequence ID" value="XM_004498169.2"/>
</dbReference>
<dbReference type="GeneID" id="101504493"/>
<dbReference type="Proteomes" id="UP000087171">
    <property type="component" value="Chromosome Ca4"/>
</dbReference>
<dbReference type="KEGG" id="cam:101504493"/>